<evidence type="ECO:0000256" key="2">
    <source>
        <dbReference type="SAM" id="SignalP"/>
    </source>
</evidence>
<dbReference type="Pfam" id="PF12079">
    <property type="entry name" value="DUF3558"/>
    <property type="match status" value="1"/>
</dbReference>
<dbReference type="InterPro" id="IPR024520">
    <property type="entry name" value="DUF3558"/>
</dbReference>
<feature type="signal peptide" evidence="2">
    <location>
        <begin position="1"/>
        <end position="25"/>
    </location>
</feature>
<dbReference type="Proteomes" id="UP001501116">
    <property type="component" value="Unassembled WGS sequence"/>
</dbReference>
<feature type="region of interest" description="Disordered" evidence="1">
    <location>
        <begin position="104"/>
        <end position="125"/>
    </location>
</feature>
<sequence>MRIPVHPGVLAVLSAVALLAGCGQAKTAEPVPPAASMRATTPPSSEAPAGLGSLDPCGLLSSADRSSAGLSVLGKPKAIGQAKGCDWTEPGTFGVTVTVDAEHAPAELSENNTDKGTRRKTKAGDRTAYEVADREAANGVCAVLVNAGKGGSASVDVSNANFRDTDLACERAKTVAGLIAPKLP</sequence>
<dbReference type="EMBL" id="BAAANN010000003">
    <property type="protein sequence ID" value="GAA1943813.1"/>
    <property type="molecule type" value="Genomic_DNA"/>
</dbReference>
<dbReference type="PROSITE" id="PS51257">
    <property type="entry name" value="PROKAR_LIPOPROTEIN"/>
    <property type="match status" value="1"/>
</dbReference>
<feature type="compositionally biased region" description="Basic and acidic residues" evidence="1">
    <location>
        <begin position="112"/>
        <end position="125"/>
    </location>
</feature>
<reference evidence="4" key="1">
    <citation type="journal article" date="2019" name="Int. J. Syst. Evol. Microbiol.">
        <title>The Global Catalogue of Microorganisms (GCM) 10K type strain sequencing project: providing services to taxonomists for standard genome sequencing and annotation.</title>
        <authorList>
            <consortium name="The Broad Institute Genomics Platform"/>
            <consortium name="The Broad Institute Genome Sequencing Center for Infectious Disease"/>
            <person name="Wu L."/>
            <person name="Ma J."/>
        </authorList>
    </citation>
    <scope>NUCLEOTIDE SEQUENCE [LARGE SCALE GENOMIC DNA]</scope>
    <source>
        <strain evidence="4">JCM 14545</strain>
    </source>
</reference>
<feature type="chain" id="PRO_5045745278" evidence="2">
    <location>
        <begin position="26"/>
        <end position="184"/>
    </location>
</feature>
<accession>A0ABP5BH40</accession>
<feature type="region of interest" description="Disordered" evidence="1">
    <location>
        <begin position="27"/>
        <end position="53"/>
    </location>
</feature>
<evidence type="ECO:0000256" key="1">
    <source>
        <dbReference type="SAM" id="MobiDB-lite"/>
    </source>
</evidence>
<name>A0ABP5BH40_9PSEU</name>
<keyword evidence="2" id="KW-0732">Signal</keyword>
<gene>
    <name evidence="3" type="ORF">GCM10009754_09130</name>
</gene>
<dbReference type="RefSeq" id="WP_344413728.1">
    <property type="nucleotide sequence ID" value="NZ_BAAANN010000003.1"/>
</dbReference>
<evidence type="ECO:0000313" key="4">
    <source>
        <dbReference type="Proteomes" id="UP001501116"/>
    </source>
</evidence>
<comment type="caution">
    <text evidence="3">The sequence shown here is derived from an EMBL/GenBank/DDBJ whole genome shotgun (WGS) entry which is preliminary data.</text>
</comment>
<organism evidence="3 4">
    <name type="scientific">Amycolatopsis minnesotensis</name>
    <dbReference type="NCBI Taxonomy" id="337894"/>
    <lineage>
        <taxon>Bacteria</taxon>
        <taxon>Bacillati</taxon>
        <taxon>Actinomycetota</taxon>
        <taxon>Actinomycetes</taxon>
        <taxon>Pseudonocardiales</taxon>
        <taxon>Pseudonocardiaceae</taxon>
        <taxon>Amycolatopsis</taxon>
    </lineage>
</organism>
<keyword evidence="4" id="KW-1185">Reference proteome</keyword>
<proteinExistence type="predicted"/>
<protein>
    <submittedName>
        <fullName evidence="3">DUF3558 domain-containing protein</fullName>
    </submittedName>
</protein>
<evidence type="ECO:0000313" key="3">
    <source>
        <dbReference type="EMBL" id="GAA1943813.1"/>
    </source>
</evidence>